<accession>A0AAJ6CSQ3</accession>
<feature type="transmembrane region" description="Helical" evidence="6">
    <location>
        <begin position="205"/>
        <end position="225"/>
    </location>
</feature>
<dbReference type="GO" id="GO:0005886">
    <property type="term" value="C:plasma membrane"/>
    <property type="evidence" value="ECO:0007669"/>
    <property type="project" value="UniProtKB-SubCell"/>
</dbReference>
<sequence>MSALSTSNLAKSAARKPRTTILIWVIAFFIAGGLAGTFLQGNLSSQWRFLNNPESQVADDLIAEHLRDPYAAVETVIVTSDSFKYDQIEFVSFADQIATDILELGPEIVTSTRERIVNEDRDAALIFVRMAGSADEATLEVEKIHEIIDHANENDQFSVVVTGNATLSLDFVEGSEKDLLTGEAIGIPFAVIILILVFGAIMAAAIPLIIAILAIVIALGVAAVIGEGFQLSIFVVNVATMMGLAVGIDYSLFIIERYREERRKGSSIDDSIEIASNTASRAVLFSGITVVLAVAGLFFVPTDLFWSLAIGSILVVMTSVIAALTLLPAIIKLLGDRINKWSIKAVVKRQDAELKSGFWDKIASVVMGQPIISLFLSVGILVAMAIPYFDISTGLAGVSTMPEHFRSRTGFETLDSKFSGGLMAPIILVVERPDRTLDLQDRLEAFTDAIGGFPVVETSPDKQIMTISLAPPGDAATADAMKAIQTLREQTIPGAFGPYADDVHVTGWAARQADFTEVADNRQIPVIVFVLGLSFILLTLVFRSILVPLKAVIMNLLSVGAAYGLIVLVFQKGVGNEIFGFQQVESIESWLPIFLFAILFGLSMDYHVFLLSRIKEHFSETDDNRASVAHGLRSTGRIITGAALIMVVVFGGFAAGDLTLLQQMGFGLAVAVFLDATLVRSVLVPATMRLLGRRNWYLPSWLEWLPHLDIEGLRKR</sequence>
<dbReference type="InterPro" id="IPR000731">
    <property type="entry name" value="SSD"/>
</dbReference>
<dbReference type="Gene3D" id="1.20.1640.10">
    <property type="entry name" value="Multidrug efflux transporter AcrB transmembrane domain"/>
    <property type="match status" value="2"/>
</dbReference>
<evidence type="ECO:0000313" key="10">
    <source>
        <dbReference type="Proteomes" id="UP001219901"/>
    </source>
</evidence>
<evidence type="ECO:0000313" key="11">
    <source>
        <dbReference type="Proteomes" id="UP001321249"/>
    </source>
</evidence>
<feature type="transmembrane region" description="Helical" evidence="6">
    <location>
        <begin position="371"/>
        <end position="389"/>
    </location>
</feature>
<dbReference type="InterPro" id="IPR050545">
    <property type="entry name" value="Mycobact_MmpL"/>
</dbReference>
<dbReference type="Pfam" id="PF03176">
    <property type="entry name" value="MMPL"/>
    <property type="match status" value="2"/>
</dbReference>
<reference evidence="10 11" key="1">
    <citation type="submission" date="2019-11" db="EMBL/GenBank/DDBJ databases">
        <authorList>
            <person name="Cho J.-C."/>
        </authorList>
    </citation>
    <scope>NUCLEOTIDE SEQUENCE [LARGE SCALE GENOMIC DNA]</scope>
    <source>
        <strain evidence="9 10">JH1073</strain>
        <strain evidence="8 11">JH702</strain>
    </source>
</reference>
<dbReference type="EMBL" id="CP046147">
    <property type="protein sequence ID" value="WFG38602.1"/>
    <property type="molecule type" value="Genomic_DNA"/>
</dbReference>
<reference evidence="9" key="2">
    <citation type="journal article" date="2023" name="Nat. Commun.">
        <title>Cultivation of marine bacteria of the SAR202 clade.</title>
        <authorList>
            <person name="Lim Y."/>
            <person name="Seo J.H."/>
            <person name="Giovannoni S.J."/>
            <person name="Kang I."/>
            <person name="Cho J.C."/>
        </authorList>
    </citation>
    <scope>NUCLEOTIDE SEQUENCE</scope>
    <source>
        <strain evidence="9">JH1073</strain>
    </source>
</reference>
<gene>
    <name evidence="8" type="ORF">GKO46_08940</name>
    <name evidence="9" type="ORF">GKO48_02945</name>
</gene>
<evidence type="ECO:0000313" key="8">
    <source>
        <dbReference type="EMBL" id="MDG0867193.1"/>
    </source>
</evidence>
<dbReference type="InterPro" id="IPR004869">
    <property type="entry name" value="MMPL_dom"/>
</dbReference>
<feature type="transmembrane region" description="Helical" evidence="6">
    <location>
        <begin position="666"/>
        <end position="686"/>
    </location>
</feature>
<organism evidence="9 10">
    <name type="scientific">Candidatus Lucifugimonas marina</name>
    <dbReference type="NCBI Taxonomy" id="3038979"/>
    <lineage>
        <taxon>Bacteria</taxon>
        <taxon>Bacillati</taxon>
        <taxon>Chloroflexota</taxon>
        <taxon>Dehalococcoidia</taxon>
        <taxon>SAR202 cluster</taxon>
        <taxon>Candidatus Lucifugimonadales</taxon>
        <taxon>Candidatus Lucifugimonadaceae</taxon>
        <taxon>Candidatus Lucifugimonas</taxon>
    </lineage>
</organism>
<comment type="subcellular location">
    <subcellularLocation>
        <location evidence="1">Cell membrane</location>
        <topology evidence="1">Multi-pass membrane protein</topology>
    </subcellularLocation>
</comment>
<evidence type="ECO:0000256" key="1">
    <source>
        <dbReference type="ARBA" id="ARBA00004651"/>
    </source>
</evidence>
<dbReference type="PANTHER" id="PTHR33406">
    <property type="entry name" value="MEMBRANE PROTEIN MJ1562-RELATED"/>
    <property type="match status" value="1"/>
</dbReference>
<evidence type="ECO:0000256" key="5">
    <source>
        <dbReference type="ARBA" id="ARBA00023136"/>
    </source>
</evidence>
<keyword evidence="10" id="KW-1185">Reference proteome</keyword>
<dbReference type="SUPFAM" id="SSF82866">
    <property type="entry name" value="Multidrug efflux transporter AcrB transmembrane domain"/>
    <property type="match status" value="2"/>
</dbReference>
<dbReference type="Proteomes" id="UP001219901">
    <property type="component" value="Chromosome"/>
</dbReference>
<feature type="transmembrane region" description="Helical" evidence="6">
    <location>
        <begin position="590"/>
        <end position="614"/>
    </location>
</feature>
<feature type="transmembrane region" description="Helical" evidence="6">
    <location>
        <begin position="231"/>
        <end position="255"/>
    </location>
</feature>
<feature type="transmembrane region" description="Helical" evidence="6">
    <location>
        <begin position="552"/>
        <end position="570"/>
    </location>
</feature>
<feature type="transmembrane region" description="Helical" evidence="6">
    <location>
        <begin position="635"/>
        <end position="654"/>
    </location>
</feature>
<feature type="transmembrane region" description="Helical" evidence="6">
    <location>
        <begin position="21"/>
        <end position="39"/>
    </location>
</feature>
<proteinExistence type="predicted"/>
<feature type="domain" description="SSD" evidence="7">
    <location>
        <begin position="208"/>
        <end position="333"/>
    </location>
</feature>
<keyword evidence="4 6" id="KW-1133">Transmembrane helix</keyword>
<evidence type="ECO:0000259" key="7">
    <source>
        <dbReference type="PROSITE" id="PS50156"/>
    </source>
</evidence>
<keyword evidence="3 6" id="KW-0812">Transmembrane</keyword>
<evidence type="ECO:0000256" key="4">
    <source>
        <dbReference type="ARBA" id="ARBA00022989"/>
    </source>
</evidence>
<evidence type="ECO:0000256" key="3">
    <source>
        <dbReference type="ARBA" id="ARBA00022692"/>
    </source>
</evidence>
<evidence type="ECO:0000256" key="6">
    <source>
        <dbReference type="SAM" id="Phobius"/>
    </source>
</evidence>
<dbReference type="PROSITE" id="PS50156">
    <property type="entry name" value="SSD"/>
    <property type="match status" value="1"/>
</dbReference>
<evidence type="ECO:0000313" key="9">
    <source>
        <dbReference type="EMBL" id="WFG38602.1"/>
    </source>
</evidence>
<keyword evidence="5 6" id="KW-0472">Membrane</keyword>
<evidence type="ECO:0000256" key="2">
    <source>
        <dbReference type="ARBA" id="ARBA00022475"/>
    </source>
</evidence>
<dbReference type="Proteomes" id="UP001321249">
    <property type="component" value="Unassembled WGS sequence"/>
</dbReference>
<feature type="transmembrane region" description="Helical" evidence="6">
    <location>
        <begin position="524"/>
        <end position="545"/>
    </location>
</feature>
<feature type="transmembrane region" description="Helical" evidence="6">
    <location>
        <begin position="179"/>
        <end position="198"/>
    </location>
</feature>
<reference evidence="10" key="3">
    <citation type="submission" date="2023-06" db="EMBL/GenBank/DDBJ databases">
        <title>Pangenomics reveal diversification of enzyme families and niche specialization in globally abundant SAR202 bacteria.</title>
        <authorList>
            <person name="Saw J.H.W."/>
        </authorList>
    </citation>
    <scope>NUCLEOTIDE SEQUENCE [LARGE SCALE GENOMIC DNA]</scope>
    <source>
        <strain evidence="10">JH1073</strain>
    </source>
</reference>
<feature type="transmembrane region" description="Helical" evidence="6">
    <location>
        <begin position="306"/>
        <end position="331"/>
    </location>
</feature>
<dbReference type="EMBL" id="WMBE01000002">
    <property type="protein sequence ID" value="MDG0867193.1"/>
    <property type="molecule type" value="Genomic_DNA"/>
</dbReference>
<dbReference type="PANTHER" id="PTHR33406:SF13">
    <property type="entry name" value="MEMBRANE PROTEIN YDFJ"/>
    <property type="match status" value="1"/>
</dbReference>
<dbReference type="RefSeq" id="WP_342825285.1">
    <property type="nucleotide sequence ID" value="NZ_CP046146.1"/>
</dbReference>
<feature type="transmembrane region" description="Helical" evidence="6">
    <location>
        <begin position="282"/>
        <end position="300"/>
    </location>
</feature>
<name>A0AAJ6CSQ3_9CHLR</name>
<protein>
    <submittedName>
        <fullName evidence="9">MMPL family transporter</fullName>
    </submittedName>
</protein>
<dbReference type="AlphaFoldDB" id="A0AAJ6CSQ3"/>
<keyword evidence="2" id="KW-1003">Cell membrane</keyword>